<accession>A0A6A6R2S1</accession>
<proteinExistence type="predicted"/>
<dbReference type="Proteomes" id="UP000799750">
    <property type="component" value="Unassembled WGS sequence"/>
</dbReference>
<feature type="coiled-coil region" evidence="1">
    <location>
        <begin position="98"/>
        <end position="125"/>
    </location>
</feature>
<evidence type="ECO:0000256" key="1">
    <source>
        <dbReference type="SAM" id="Coils"/>
    </source>
</evidence>
<protein>
    <submittedName>
        <fullName evidence="2">Uncharacterized protein</fullName>
    </submittedName>
</protein>
<evidence type="ECO:0000313" key="2">
    <source>
        <dbReference type="EMBL" id="KAF2498786.1"/>
    </source>
</evidence>
<keyword evidence="3" id="KW-1185">Reference proteome</keyword>
<dbReference type="AlphaFoldDB" id="A0A6A6R2S1"/>
<evidence type="ECO:0000313" key="3">
    <source>
        <dbReference type="Proteomes" id="UP000799750"/>
    </source>
</evidence>
<sequence length="155" mass="17595">MKAFVLPFPQHSCGPHPYLSGRAIFPPKRCCSTWGMELRRWSTGNEKNTLHPGLPIDRSLRLAHRSKIQWVVKQLHASEGDVDSVVEWTITQLKDKALKVMKEDNQDAQDAIEQLELLKKQAVCERDFQNHAVFAKLSEKANSQGSLLAAGKWYS</sequence>
<keyword evidence="1" id="KW-0175">Coiled coil</keyword>
<organism evidence="2 3">
    <name type="scientific">Lophium mytilinum</name>
    <dbReference type="NCBI Taxonomy" id="390894"/>
    <lineage>
        <taxon>Eukaryota</taxon>
        <taxon>Fungi</taxon>
        <taxon>Dikarya</taxon>
        <taxon>Ascomycota</taxon>
        <taxon>Pezizomycotina</taxon>
        <taxon>Dothideomycetes</taxon>
        <taxon>Pleosporomycetidae</taxon>
        <taxon>Mytilinidiales</taxon>
        <taxon>Mytilinidiaceae</taxon>
        <taxon>Lophium</taxon>
    </lineage>
</organism>
<gene>
    <name evidence="2" type="ORF">BU16DRAFT_305404</name>
</gene>
<name>A0A6A6R2S1_9PEZI</name>
<reference evidence="2" key="1">
    <citation type="journal article" date="2020" name="Stud. Mycol.">
        <title>101 Dothideomycetes genomes: a test case for predicting lifestyles and emergence of pathogens.</title>
        <authorList>
            <person name="Haridas S."/>
            <person name="Albert R."/>
            <person name="Binder M."/>
            <person name="Bloem J."/>
            <person name="Labutti K."/>
            <person name="Salamov A."/>
            <person name="Andreopoulos B."/>
            <person name="Baker S."/>
            <person name="Barry K."/>
            <person name="Bills G."/>
            <person name="Bluhm B."/>
            <person name="Cannon C."/>
            <person name="Castanera R."/>
            <person name="Culley D."/>
            <person name="Daum C."/>
            <person name="Ezra D."/>
            <person name="Gonzalez J."/>
            <person name="Henrissat B."/>
            <person name="Kuo A."/>
            <person name="Liang C."/>
            <person name="Lipzen A."/>
            <person name="Lutzoni F."/>
            <person name="Magnuson J."/>
            <person name="Mondo S."/>
            <person name="Nolan M."/>
            <person name="Ohm R."/>
            <person name="Pangilinan J."/>
            <person name="Park H.-J."/>
            <person name="Ramirez L."/>
            <person name="Alfaro M."/>
            <person name="Sun H."/>
            <person name="Tritt A."/>
            <person name="Yoshinaga Y."/>
            <person name="Zwiers L.-H."/>
            <person name="Turgeon B."/>
            <person name="Goodwin S."/>
            <person name="Spatafora J."/>
            <person name="Crous P."/>
            <person name="Grigoriev I."/>
        </authorList>
    </citation>
    <scope>NUCLEOTIDE SEQUENCE</scope>
    <source>
        <strain evidence="2">CBS 269.34</strain>
    </source>
</reference>
<dbReference type="EMBL" id="MU004185">
    <property type="protein sequence ID" value="KAF2498786.1"/>
    <property type="molecule type" value="Genomic_DNA"/>
</dbReference>